<dbReference type="Proteomes" id="UP001298681">
    <property type="component" value="Unassembled WGS sequence"/>
</dbReference>
<keyword evidence="7 16" id="KW-0963">Cytoplasm</keyword>
<sequence length="213" mass="24214">MDRSPLVVGIAGGTGSGKTTLANKLKAAIAEDALILSHDFYYRANTEIPFEERAKRNYDHPDAFDTDQMITDVKKLKNFQAVDHPEYSFVTHSRTEHTVHVEPAPVIILEGILIFANEQLRDLMDIKVFVDADADIRLIRRLLRDVKERGRSMDSVLQQYTSTVKPMHEKFVEPSKRYADIIVPEGGENQVALHMLVDRIQALLHHTTLHDLC</sequence>
<dbReference type="SUPFAM" id="SSF52540">
    <property type="entry name" value="P-loop containing nucleoside triphosphate hydrolases"/>
    <property type="match status" value="1"/>
</dbReference>
<dbReference type="InterPro" id="IPR006083">
    <property type="entry name" value="PRK/URK"/>
</dbReference>
<comment type="catalytic activity">
    <reaction evidence="15 16 17">
        <text>uridine + ATP = UMP + ADP + H(+)</text>
        <dbReference type="Rhea" id="RHEA:16825"/>
        <dbReference type="ChEBI" id="CHEBI:15378"/>
        <dbReference type="ChEBI" id="CHEBI:16704"/>
        <dbReference type="ChEBI" id="CHEBI:30616"/>
        <dbReference type="ChEBI" id="CHEBI:57865"/>
        <dbReference type="ChEBI" id="CHEBI:456216"/>
        <dbReference type="EC" id="2.7.1.48"/>
    </reaction>
</comment>
<dbReference type="EC" id="2.7.1.48" evidence="5 16"/>
<evidence type="ECO:0000256" key="1">
    <source>
        <dbReference type="ARBA" id="ARBA00004496"/>
    </source>
</evidence>
<dbReference type="PANTHER" id="PTHR10285">
    <property type="entry name" value="URIDINE KINASE"/>
    <property type="match status" value="1"/>
</dbReference>
<evidence type="ECO:0000256" key="10">
    <source>
        <dbReference type="ARBA" id="ARBA00022777"/>
    </source>
</evidence>
<comment type="subcellular location">
    <subcellularLocation>
        <location evidence="1 16 17">Cytoplasm</location>
    </subcellularLocation>
</comment>
<comment type="pathway">
    <text evidence="3 16 17">Pyrimidine metabolism; CTP biosynthesis via salvage pathway; CTP from cytidine: step 1/3.</text>
</comment>
<dbReference type="CDD" id="cd02023">
    <property type="entry name" value="UMPK"/>
    <property type="match status" value="1"/>
</dbReference>
<protein>
    <recommendedName>
        <fullName evidence="6 16">Uridine kinase</fullName>
        <ecNumber evidence="5 16">2.7.1.48</ecNumber>
    </recommendedName>
    <alternativeName>
        <fullName evidence="12 16">Cytidine monophosphokinase</fullName>
    </alternativeName>
    <alternativeName>
        <fullName evidence="13 16">Uridine monophosphokinase</fullName>
    </alternativeName>
</protein>
<evidence type="ECO:0000313" key="20">
    <source>
        <dbReference type="Proteomes" id="UP001298681"/>
    </source>
</evidence>
<evidence type="ECO:0000256" key="17">
    <source>
        <dbReference type="RuleBase" id="RU003825"/>
    </source>
</evidence>
<dbReference type="Pfam" id="PF00485">
    <property type="entry name" value="PRK"/>
    <property type="match status" value="1"/>
</dbReference>
<gene>
    <name evidence="16 19" type="primary">udk</name>
    <name evidence="19" type="ORF">L0P57_02860</name>
</gene>
<proteinExistence type="inferred from homology"/>
<comment type="similarity">
    <text evidence="4 16 17">Belongs to the uridine kinase family.</text>
</comment>
<dbReference type="PRINTS" id="PR00988">
    <property type="entry name" value="URIDINKINASE"/>
</dbReference>
<evidence type="ECO:0000256" key="13">
    <source>
        <dbReference type="ARBA" id="ARBA00031452"/>
    </source>
</evidence>
<evidence type="ECO:0000256" key="9">
    <source>
        <dbReference type="ARBA" id="ARBA00022741"/>
    </source>
</evidence>
<name>A0ABS9MGF2_9FIRM</name>
<evidence type="ECO:0000256" key="6">
    <source>
        <dbReference type="ARBA" id="ARBA00021478"/>
    </source>
</evidence>
<evidence type="ECO:0000256" key="4">
    <source>
        <dbReference type="ARBA" id="ARBA00005408"/>
    </source>
</evidence>
<evidence type="ECO:0000256" key="16">
    <source>
        <dbReference type="HAMAP-Rule" id="MF_00551"/>
    </source>
</evidence>
<evidence type="ECO:0000256" key="15">
    <source>
        <dbReference type="ARBA" id="ARBA00048909"/>
    </source>
</evidence>
<evidence type="ECO:0000256" key="7">
    <source>
        <dbReference type="ARBA" id="ARBA00022490"/>
    </source>
</evidence>
<evidence type="ECO:0000256" key="8">
    <source>
        <dbReference type="ARBA" id="ARBA00022679"/>
    </source>
</evidence>
<evidence type="ECO:0000256" key="12">
    <source>
        <dbReference type="ARBA" id="ARBA00030641"/>
    </source>
</evidence>
<keyword evidence="9 16" id="KW-0547">Nucleotide-binding</keyword>
<keyword evidence="20" id="KW-1185">Reference proteome</keyword>
<dbReference type="EMBL" id="JAKNHQ010000003">
    <property type="protein sequence ID" value="MCG4609881.1"/>
    <property type="molecule type" value="Genomic_DNA"/>
</dbReference>
<reference evidence="19 20" key="1">
    <citation type="submission" date="2022-01" db="EMBL/GenBank/DDBJ databases">
        <title>Collection of gut derived symbiotic bacterial strains cultured from healthy donors.</title>
        <authorList>
            <person name="Lin H."/>
            <person name="Kohout C."/>
            <person name="Waligurski E."/>
            <person name="Pamer E.G."/>
        </authorList>
    </citation>
    <scope>NUCLEOTIDE SEQUENCE [LARGE SCALE GENOMIC DNA]</scope>
    <source>
        <strain evidence="19 20">DFI.7.58</strain>
    </source>
</reference>
<dbReference type="NCBIfam" id="TIGR00235">
    <property type="entry name" value="udk"/>
    <property type="match status" value="1"/>
</dbReference>
<evidence type="ECO:0000256" key="5">
    <source>
        <dbReference type="ARBA" id="ARBA00012137"/>
    </source>
</evidence>
<organism evidence="19 20">
    <name type="scientific">Anaeromassilibacillus senegalensis</name>
    <dbReference type="NCBI Taxonomy" id="1673717"/>
    <lineage>
        <taxon>Bacteria</taxon>
        <taxon>Bacillati</taxon>
        <taxon>Bacillota</taxon>
        <taxon>Clostridia</taxon>
        <taxon>Eubacteriales</taxon>
        <taxon>Acutalibacteraceae</taxon>
        <taxon>Anaeromassilibacillus</taxon>
    </lineage>
</organism>
<dbReference type="GO" id="GO:0004849">
    <property type="term" value="F:uridine kinase activity"/>
    <property type="evidence" value="ECO:0007669"/>
    <property type="project" value="UniProtKB-EC"/>
</dbReference>
<dbReference type="InterPro" id="IPR027417">
    <property type="entry name" value="P-loop_NTPase"/>
</dbReference>
<evidence type="ECO:0000256" key="14">
    <source>
        <dbReference type="ARBA" id="ARBA00047436"/>
    </source>
</evidence>
<evidence type="ECO:0000259" key="18">
    <source>
        <dbReference type="Pfam" id="PF00485"/>
    </source>
</evidence>
<comment type="caution">
    <text evidence="19">The sequence shown here is derived from an EMBL/GenBank/DDBJ whole genome shotgun (WGS) entry which is preliminary data.</text>
</comment>
<evidence type="ECO:0000256" key="2">
    <source>
        <dbReference type="ARBA" id="ARBA00004690"/>
    </source>
</evidence>
<dbReference type="NCBIfam" id="NF004018">
    <property type="entry name" value="PRK05480.1"/>
    <property type="match status" value="1"/>
</dbReference>
<evidence type="ECO:0000313" key="19">
    <source>
        <dbReference type="EMBL" id="MCG4609881.1"/>
    </source>
</evidence>
<feature type="binding site" evidence="16">
    <location>
        <begin position="12"/>
        <end position="19"/>
    </location>
    <ligand>
        <name>ATP</name>
        <dbReference type="ChEBI" id="CHEBI:30616"/>
    </ligand>
</feature>
<evidence type="ECO:0000256" key="3">
    <source>
        <dbReference type="ARBA" id="ARBA00004784"/>
    </source>
</evidence>
<comment type="catalytic activity">
    <reaction evidence="14 17">
        <text>cytidine + ATP = CMP + ADP + H(+)</text>
        <dbReference type="Rhea" id="RHEA:24674"/>
        <dbReference type="ChEBI" id="CHEBI:15378"/>
        <dbReference type="ChEBI" id="CHEBI:17562"/>
        <dbReference type="ChEBI" id="CHEBI:30616"/>
        <dbReference type="ChEBI" id="CHEBI:60377"/>
        <dbReference type="ChEBI" id="CHEBI:456216"/>
        <dbReference type="EC" id="2.7.1.48"/>
    </reaction>
</comment>
<accession>A0ABS9MGF2</accession>
<dbReference type="HAMAP" id="MF_00551">
    <property type="entry name" value="Uridine_kinase"/>
    <property type="match status" value="1"/>
</dbReference>
<feature type="domain" description="Phosphoribulokinase/uridine kinase" evidence="18">
    <location>
        <begin position="7"/>
        <end position="192"/>
    </location>
</feature>
<comment type="pathway">
    <text evidence="2 16 17">Pyrimidine metabolism; UMP biosynthesis via salvage pathway; UMP from uridine: step 1/1.</text>
</comment>
<keyword evidence="10 16" id="KW-0418">Kinase</keyword>
<dbReference type="InterPro" id="IPR000764">
    <property type="entry name" value="Uridine_kinase-like"/>
</dbReference>
<evidence type="ECO:0000256" key="11">
    <source>
        <dbReference type="ARBA" id="ARBA00022840"/>
    </source>
</evidence>
<dbReference type="Gene3D" id="3.40.50.300">
    <property type="entry name" value="P-loop containing nucleotide triphosphate hydrolases"/>
    <property type="match status" value="1"/>
</dbReference>
<keyword evidence="11 16" id="KW-0067">ATP-binding</keyword>
<dbReference type="InterPro" id="IPR026008">
    <property type="entry name" value="Uridine_kinase"/>
</dbReference>
<dbReference type="RefSeq" id="WP_087230722.1">
    <property type="nucleotide sequence ID" value="NZ_JAKNHQ010000003.1"/>
</dbReference>
<keyword evidence="8 16" id="KW-0808">Transferase</keyword>